<feature type="compositionally biased region" description="Basic residues" evidence="1">
    <location>
        <begin position="13"/>
        <end position="22"/>
    </location>
</feature>
<keyword evidence="2" id="KW-1185">Reference proteome</keyword>
<evidence type="ECO:0000313" key="3">
    <source>
        <dbReference type="WBParaSite" id="HPBE_0000158901-mRNA-1"/>
    </source>
</evidence>
<protein>
    <submittedName>
        <fullName evidence="3">CG2984</fullName>
    </submittedName>
</protein>
<accession>A0A183F5Z7</accession>
<reference evidence="3" key="1">
    <citation type="submission" date="2019-09" db="UniProtKB">
        <authorList>
            <consortium name="WormBaseParasite"/>
        </authorList>
    </citation>
    <scope>IDENTIFICATION</scope>
</reference>
<dbReference type="Proteomes" id="UP000050761">
    <property type="component" value="Unassembled WGS sequence"/>
</dbReference>
<sequence>LSIARLPANTKRSSSKTKRNLKKATGSVTPSDGQAQGESNIEEQQTGSMTNQEHAATELIEKSAKIPILHILTPSCSGIPRAAWRGKPLDEQLANNKRAGLNMSNGSCSEVSSNSAVIGPVVAENSPAVSVAPDSQEEVVSPDHSAAVPGVVASGSGVLRTAWKPKKPSVKPLIRIPANTKRLNVKKTEYLTTDVSECSSTKVNGIELQTDGGREFTDGGSGPSGAR</sequence>
<evidence type="ECO:0000313" key="2">
    <source>
        <dbReference type="Proteomes" id="UP000050761"/>
    </source>
</evidence>
<dbReference type="AlphaFoldDB" id="A0A183F5Z7"/>
<dbReference type="WBParaSite" id="HPBE_0000158901-mRNA-1">
    <property type="protein sequence ID" value="HPBE_0000158901-mRNA-1"/>
    <property type="gene ID" value="HPBE_0000158901"/>
</dbReference>
<proteinExistence type="predicted"/>
<organism evidence="2 3">
    <name type="scientific">Heligmosomoides polygyrus</name>
    <name type="common">Parasitic roundworm</name>
    <dbReference type="NCBI Taxonomy" id="6339"/>
    <lineage>
        <taxon>Eukaryota</taxon>
        <taxon>Metazoa</taxon>
        <taxon>Ecdysozoa</taxon>
        <taxon>Nematoda</taxon>
        <taxon>Chromadorea</taxon>
        <taxon>Rhabditida</taxon>
        <taxon>Rhabditina</taxon>
        <taxon>Rhabditomorpha</taxon>
        <taxon>Strongyloidea</taxon>
        <taxon>Heligmosomidae</taxon>
        <taxon>Heligmosomoides</taxon>
    </lineage>
</organism>
<feature type="compositionally biased region" description="Polar residues" evidence="1">
    <location>
        <begin position="26"/>
        <end position="54"/>
    </location>
</feature>
<feature type="region of interest" description="Disordered" evidence="1">
    <location>
        <begin position="1"/>
        <end position="54"/>
    </location>
</feature>
<name>A0A183F5Z7_HELPZ</name>
<evidence type="ECO:0000256" key="1">
    <source>
        <dbReference type="SAM" id="MobiDB-lite"/>
    </source>
</evidence>